<accession>A0AA36D4B9</accession>
<dbReference type="AlphaFoldDB" id="A0AA36D4B9"/>
<evidence type="ECO:0000256" key="2">
    <source>
        <dbReference type="ARBA" id="ARBA00022979"/>
    </source>
</evidence>
<dbReference type="SUPFAM" id="SSF52777">
    <property type="entry name" value="CoA-dependent acyltransferases"/>
    <property type="match status" value="1"/>
</dbReference>
<evidence type="ECO:0000313" key="7">
    <source>
        <dbReference type="Proteomes" id="UP001177023"/>
    </source>
</evidence>
<dbReference type="Gene3D" id="3.30.559.10">
    <property type="entry name" value="Chloramphenicol acetyltransferase-like domain"/>
    <property type="match status" value="1"/>
</dbReference>
<feature type="non-terminal residue" evidence="6">
    <location>
        <position position="1"/>
    </location>
</feature>
<dbReference type="EMBL" id="CATQJA010002657">
    <property type="protein sequence ID" value="CAJ0579582.1"/>
    <property type="molecule type" value="Genomic_DNA"/>
</dbReference>
<dbReference type="PANTHER" id="PTHR22589">
    <property type="entry name" value="CARNITINE O-ACYLTRANSFERASE"/>
    <property type="match status" value="1"/>
</dbReference>
<dbReference type="GO" id="GO:0008292">
    <property type="term" value="P:acetylcholine biosynthetic process"/>
    <property type="evidence" value="ECO:0007669"/>
    <property type="project" value="TreeGrafter"/>
</dbReference>
<sequence length="122" mass="13890">MGDVEEVKRKEECKEIERELSTGREKTRMCMEQYDRILSTHRAPNREEDVTTSPTLPRFDCYLCYGAVVNDGYGCAYNIQEDHLIFAPTAFKSCAKTSAAKFKEAIRSSLHDMATLLEGGQR</sequence>
<evidence type="ECO:0000256" key="4">
    <source>
        <dbReference type="ARBA" id="ARBA00040495"/>
    </source>
</evidence>
<evidence type="ECO:0000256" key="3">
    <source>
        <dbReference type="ARBA" id="ARBA00039091"/>
    </source>
</evidence>
<protein>
    <recommendedName>
        <fullName evidence="4">Choline O-acetyltransferase</fullName>
        <ecNumber evidence="3">2.3.1.6</ecNumber>
    </recommendedName>
</protein>
<evidence type="ECO:0000259" key="5">
    <source>
        <dbReference type="Pfam" id="PF00755"/>
    </source>
</evidence>
<reference evidence="6" key="1">
    <citation type="submission" date="2023-06" db="EMBL/GenBank/DDBJ databases">
        <authorList>
            <person name="Delattre M."/>
        </authorList>
    </citation>
    <scope>NUCLEOTIDE SEQUENCE</scope>
    <source>
        <strain evidence="6">AF72</strain>
    </source>
</reference>
<dbReference type="GO" id="GO:0043005">
    <property type="term" value="C:neuron projection"/>
    <property type="evidence" value="ECO:0007669"/>
    <property type="project" value="TreeGrafter"/>
</dbReference>
<organism evidence="6 7">
    <name type="scientific">Mesorhabditis spiculigera</name>
    <dbReference type="NCBI Taxonomy" id="96644"/>
    <lineage>
        <taxon>Eukaryota</taxon>
        <taxon>Metazoa</taxon>
        <taxon>Ecdysozoa</taxon>
        <taxon>Nematoda</taxon>
        <taxon>Chromadorea</taxon>
        <taxon>Rhabditida</taxon>
        <taxon>Rhabditina</taxon>
        <taxon>Rhabditomorpha</taxon>
        <taxon>Rhabditoidea</taxon>
        <taxon>Rhabditidae</taxon>
        <taxon>Mesorhabditinae</taxon>
        <taxon>Mesorhabditis</taxon>
    </lineage>
</organism>
<dbReference type="GO" id="GO:0007274">
    <property type="term" value="P:neuromuscular synaptic transmission"/>
    <property type="evidence" value="ECO:0007669"/>
    <property type="project" value="TreeGrafter"/>
</dbReference>
<dbReference type="GO" id="GO:0004102">
    <property type="term" value="F:choline O-acetyltransferase activity"/>
    <property type="evidence" value="ECO:0007669"/>
    <property type="project" value="UniProtKB-EC"/>
</dbReference>
<dbReference type="Pfam" id="PF00755">
    <property type="entry name" value="Carn_acyltransf"/>
    <property type="match status" value="1"/>
</dbReference>
<dbReference type="InterPro" id="IPR023213">
    <property type="entry name" value="CAT-like_dom_sf"/>
</dbReference>
<keyword evidence="2" id="KW-0530">Neurotransmitter biosynthesis</keyword>
<evidence type="ECO:0000256" key="1">
    <source>
        <dbReference type="ARBA" id="ARBA00005232"/>
    </source>
</evidence>
<gene>
    <name evidence="6" type="ORF">MSPICULIGERA_LOCUS17794</name>
</gene>
<dbReference type="InterPro" id="IPR000542">
    <property type="entry name" value="Carn_acyl_trans"/>
</dbReference>
<name>A0AA36D4B9_9BILA</name>
<proteinExistence type="inferred from homology"/>
<comment type="caution">
    <text evidence="6">The sequence shown here is derived from an EMBL/GenBank/DDBJ whole genome shotgun (WGS) entry which is preliminary data.</text>
</comment>
<dbReference type="EC" id="2.3.1.6" evidence="3"/>
<keyword evidence="7" id="KW-1185">Reference proteome</keyword>
<dbReference type="GO" id="GO:0005737">
    <property type="term" value="C:cytoplasm"/>
    <property type="evidence" value="ECO:0007669"/>
    <property type="project" value="TreeGrafter"/>
</dbReference>
<dbReference type="GO" id="GO:0045202">
    <property type="term" value="C:synapse"/>
    <property type="evidence" value="ECO:0007669"/>
    <property type="project" value="GOC"/>
</dbReference>
<comment type="similarity">
    <text evidence="1">Belongs to the carnitine/choline acetyltransferase family.</text>
</comment>
<dbReference type="InterPro" id="IPR039551">
    <property type="entry name" value="Cho/carn_acyl_trans"/>
</dbReference>
<feature type="domain" description="Choline/carnitine acyltransferase" evidence="5">
    <location>
        <begin position="62"/>
        <end position="107"/>
    </location>
</feature>
<dbReference type="PANTHER" id="PTHR22589:SF14">
    <property type="entry name" value="CHOLINE O-ACETYLTRANSFERASE"/>
    <property type="match status" value="1"/>
</dbReference>
<dbReference type="Proteomes" id="UP001177023">
    <property type="component" value="Unassembled WGS sequence"/>
</dbReference>
<evidence type="ECO:0000313" key="6">
    <source>
        <dbReference type="EMBL" id="CAJ0579582.1"/>
    </source>
</evidence>